<reference evidence="2 3" key="1">
    <citation type="submission" date="2011-08" db="EMBL/GenBank/DDBJ databases">
        <title>The complete genome of Methanofollis liminatans DSM 4140.</title>
        <authorList>
            <consortium name="US DOE Joint Genome Institute (JGI-PGF)"/>
            <person name="Lucas S."/>
            <person name="Han J."/>
            <person name="Lapidus A."/>
            <person name="Bruce D."/>
            <person name="Goodwin L."/>
            <person name="Pitluck S."/>
            <person name="Peters L."/>
            <person name="Kyrpides N."/>
            <person name="Mavromatis K."/>
            <person name="Ivanova N."/>
            <person name="Mikhailova N."/>
            <person name="Lu M."/>
            <person name="Detter J.C."/>
            <person name="Tapia R."/>
            <person name="Han C."/>
            <person name="Land M."/>
            <person name="Hauser L."/>
            <person name="Markowitz V."/>
            <person name="Cheng J.-F."/>
            <person name="Hugenholtz P."/>
            <person name="Woyke T."/>
            <person name="Wu D."/>
            <person name="Spring S."/>
            <person name="Schuler E."/>
            <person name="Brambilla E."/>
            <person name="Klenk H.-P."/>
            <person name="Eisen J.A."/>
        </authorList>
    </citation>
    <scope>NUCLEOTIDE SEQUENCE [LARGE SCALE GENOMIC DNA]</scope>
    <source>
        <strain evidence="2 3">DSM 4140</strain>
    </source>
</reference>
<dbReference type="InterPro" id="IPR021857">
    <property type="entry name" value="DUF3467"/>
</dbReference>
<organism evidence="2 3">
    <name type="scientific">Methanofollis liminatans DSM 4140</name>
    <dbReference type="NCBI Taxonomy" id="28892"/>
    <lineage>
        <taxon>Archaea</taxon>
        <taxon>Methanobacteriati</taxon>
        <taxon>Methanobacteriota</taxon>
        <taxon>Stenosarchaea group</taxon>
        <taxon>Methanomicrobia</taxon>
        <taxon>Methanomicrobiales</taxon>
        <taxon>Methanomicrobiaceae</taxon>
        <taxon>Methanofollis</taxon>
    </lineage>
</organism>
<dbReference type="AlphaFoldDB" id="J0S250"/>
<protein>
    <recommendedName>
        <fullName evidence="4">DUF3467 domain-containing protein</fullName>
    </recommendedName>
</protein>
<feature type="compositionally biased region" description="Basic and acidic residues" evidence="1">
    <location>
        <begin position="101"/>
        <end position="111"/>
    </location>
</feature>
<sequence>MDGEEKKSGRMVIDLREMYEYEPSDLVPEIGETVYSNLAYVQATHRDVFIDFLQMPGVKRDGKMHVQGTRVYMSHAAAQKLAGALAGTVERVYSDGAMEQYRPERAGERELSTQVSRVTKERTV</sequence>
<dbReference type="Proteomes" id="UP000005095">
    <property type="component" value="Chromosome"/>
</dbReference>
<evidence type="ECO:0000313" key="2">
    <source>
        <dbReference type="EMBL" id="EJG07966.1"/>
    </source>
</evidence>
<evidence type="ECO:0000256" key="1">
    <source>
        <dbReference type="SAM" id="MobiDB-lite"/>
    </source>
</evidence>
<keyword evidence="3" id="KW-1185">Reference proteome</keyword>
<dbReference type="HOGENOM" id="CLU_163104_0_0_2"/>
<dbReference type="EMBL" id="CM001555">
    <property type="protein sequence ID" value="EJG07966.1"/>
    <property type="molecule type" value="Genomic_DNA"/>
</dbReference>
<proteinExistence type="predicted"/>
<accession>J0S250</accession>
<dbReference type="STRING" id="28892.Metli_2024"/>
<dbReference type="Pfam" id="PF11950">
    <property type="entry name" value="DUF3467"/>
    <property type="match status" value="1"/>
</dbReference>
<name>J0S250_9EURY</name>
<evidence type="ECO:0000313" key="3">
    <source>
        <dbReference type="Proteomes" id="UP000005095"/>
    </source>
</evidence>
<gene>
    <name evidence="2" type="ORF">Metli_2024</name>
</gene>
<dbReference type="OrthoDB" id="111215at2157"/>
<feature type="region of interest" description="Disordered" evidence="1">
    <location>
        <begin position="100"/>
        <end position="124"/>
    </location>
</feature>
<evidence type="ECO:0008006" key="4">
    <source>
        <dbReference type="Google" id="ProtNLM"/>
    </source>
</evidence>
<dbReference type="RefSeq" id="WP_004040057.1">
    <property type="nucleotide sequence ID" value="NZ_CM001555.1"/>
</dbReference>